<dbReference type="PANTHER" id="PTHR11649:SF13">
    <property type="entry name" value="ENGB-TYPE G DOMAIN-CONTAINING PROTEIN"/>
    <property type="match status" value="1"/>
</dbReference>
<dbReference type="InterPro" id="IPR006073">
    <property type="entry name" value="GTP-bd"/>
</dbReference>
<dbReference type="Proteomes" id="UP000266841">
    <property type="component" value="Unassembled WGS sequence"/>
</dbReference>
<dbReference type="Pfam" id="PF01926">
    <property type="entry name" value="MMR_HSR1"/>
    <property type="match status" value="1"/>
</dbReference>
<gene>
    <name evidence="7" type="ORF">THAOC_10389</name>
</gene>
<keyword evidence="2" id="KW-0547">Nucleotide-binding</keyword>
<keyword evidence="4" id="KW-0342">GTP-binding</keyword>
<dbReference type="InterPro" id="IPR027417">
    <property type="entry name" value="P-loop_NTPase"/>
</dbReference>
<organism evidence="7 8">
    <name type="scientific">Thalassiosira oceanica</name>
    <name type="common">Marine diatom</name>
    <dbReference type="NCBI Taxonomy" id="159749"/>
    <lineage>
        <taxon>Eukaryota</taxon>
        <taxon>Sar</taxon>
        <taxon>Stramenopiles</taxon>
        <taxon>Ochrophyta</taxon>
        <taxon>Bacillariophyta</taxon>
        <taxon>Coscinodiscophyceae</taxon>
        <taxon>Thalassiosirophycidae</taxon>
        <taxon>Thalassiosirales</taxon>
        <taxon>Thalassiosiraceae</taxon>
        <taxon>Thalassiosira</taxon>
    </lineage>
</organism>
<sequence length="472" mass="52724">MSRAAIQFFGMSPGVVRGQTRCRTTTQRFASTLPLGQNFRSLSVSVKAGGVRESGGIKELAQEVVGERQSNRQLFRSTPVIPSILAHIENIGVGIRPKRRRRRKAGSDTNIRNGGGTFDEVEELAYFKAKDRQHHQSWREKRRDRTPATVSTGTFWMPPPPFSSYLRNSHNSEEAAFPGHKIVRRPVKILGTASSLNDKLPRPRGLNEVAIAGRSNVGKSTLLNALLYGNIDEHLSARKFRRGRVPEGAKIPRGNKAATSVKPGETKKLTFYQLSAEFTPLREDQSDISDKRMTDKADMSLLLVDLPGFGYADASTRATKDWNDLMIHYLLKRRSLKRILLLLDARHGFKKTDFEFLTSLQDGLGTRIQESGGNKIRRELPPLQIVLTKCDLVKQADLARRVVAVKRDLSDFLLREPSSLPVMLVSAKPGLGFNNVRGGKPLGGVLELQRELASLVPMPNRNIGNRTHRRRS</sequence>
<dbReference type="Gene3D" id="3.40.50.300">
    <property type="entry name" value="P-loop containing nucleotide triphosphate hydrolases"/>
    <property type="match status" value="1"/>
</dbReference>
<evidence type="ECO:0000256" key="3">
    <source>
        <dbReference type="ARBA" id="ARBA00022842"/>
    </source>
</evidence>
<dbReference type="InterPro" id="IPR030393">
    <property type="entry name" value="G_ENGB_dom"/>
</dbReference>
<dbReference type="OrthoDB" id="391988at2759"/>
<dbReference type="SUPFAM" id="SSF52540">
    <property type="entry name" value="P-loop containing nucleoside triphosphate hydrolases"/>
    <property type="match status" value="1"/>
</dbReference>
<dbReference type="OMA" id="DDHYPAN"/>
<keyword evidence="3" id="KW-0460">Magnesium</keyword>
<keyword evidence="1" id="KW-0479">Metal-binding</keyword>
<evidence type="ECO:0000259" key="6">
    <source>
        <dbReference type="PROSITE" id="PS51706"/>
    </source>
</evidence>
<feature type="domain" description="EngB-type G" evidence="6">
    <location>
        <begin position="205"/>
        <end position="458"/>
    </location>
</feature>
<dbReference type="GO" id="GO:0005525">
    <property type="term" value="F:GTP binding"/>
    <property type="evidence" value="ECO:0007669"/>
    <property type="project" value="UniProtKB-KW"/>
</dbReference>
<evidence type="ECO:0000256" key="2">
    <source>
        <dbReference type="ARBA" id="ARBA00022741"/>
    </source>
</evidence>
<feature type="compositionally biased region" description="Basic and acidic residues" evidence="5">
    <location>
        <begin position="137"/>
        <end position="146"/>
    </location>
</feature>
<name>K0SSQ4_THAOC</name>
<evidence type="ECO:0000256" key="1">
    <source>
        <dbReference type="ARBA" id="ARBA00022723"/>
    </source>
</evidence>
<dbReference type="PROSITE" id="PS51706">
    <property type="entry name" value="G_ENGB"/>
    <property type="match status" value="1"/>
</dbReference>
<reference evidence="7 8" key="1">
    <citation type="journal article" date="2012" name="Genome Biol.">
        <title>Genome and low-iron response of an oceanic diatom adapted to chronic iron limitation.</title>
        <authorList>
            <person name="Lommer M."/>
            <person name="Specht M."/>
            <person name="Roy A.S."/>
            <person name="Kraemer L."/>
            <person name="Andreson R."/>
            <person name="Gutowska M.A."/>
            <person name="Wolf J."/>
            <person name="Bergner S.V."/>
            <person name="Schilhabel M.B."/>
            <person name="Klostermeier U.C."/>
            <person name="Beiko R.G."/>
            <person name="Rosenstiel P."/>
            <person name="Hippler M."/>
            <person name="Laroche J."/>
        </authorList>
    </citation>
    <scope>NUCLEOTIDE SEQUENCE [LARGE SCALE GENOMIC DNA]</scope>
    <source>
        <strain evidence="7 8">CCMP1005</strain>
    </source>
</reference>
<evidence type="ECO:0000256" key="4">
    <source>
        <dbReference type="ARBA" id="ARBA00023134"/>
    </source>
</evidence>
<evidence type="ECO:0000256" key="5">
    <source>
        <dbReference type="SAM" id="MobiDB-lite"/>
    </source>
</evidence>
<proteinExistence type="predicted"/>
<evidence type="ECO:0000313" key="7">
    <source>
        <dbReference type="EMBL" id="EJK68435.1"/>
    </source>
</evidence>
<dbReference type="GO" id="GO:0046872">
    <property type="term" value="F:metal ion binding"/>
    <property type="evidence" value="ECO:0007669"/>
    <property type="project" value="UniProtKB-KW"/>
</dbReference>
<accession>K0SSQ4</accession>
<dbReference type="CDD" id="cd01876">
    <property type="entry name" value="YihA_EngB"/>
    <property type="match status" value="1"/>
</dbReference>
<dbReference type="AlphaFoldDB" id="K0SSQ4"/>
<protein>
    <recommendedName>
        <fullName evidence="6">EngB-type G domain-containing protein</fullName>
    </recommendedName>
</protein>
<dbReference type="EMBL" id="AGNL01011358">
    <property type="protein sequence ID" value="EJK68435.1"/>
    <property type="molecule type" value="Genomic_DNA"/>
</dbReference>
<dbReference type="eggNOG" id="KOG2486">
    <property type="taxonomic scope" value="Eukaryota"/>
</dbReference>
<feature type="region of interest" description="Disordered" evidence="5">
    <location>
        <begin position="135"/>
        <end position="154"/>
    </location>
</feature>
<comment type="caution">
    <text evidence="7">The sequence shown here is derived from an EMBL/GenBank/DDBJ whole genome shotgun (WGS) entry which is preliminary data.</text>
</comment>
<evidence type="ECO:0000313" key="8">
    <source>
        <dbReference type="Proteomes" id="UP000266841"/>
    </source>
</evidence>
<dbReference type="PANTHER" id="PTHR11649">
    <property type="entry name" value="MSS1/TRME-RELATED GTP-BINDING PROTEIN"/>
    <property type="match status" value="1"/>
</dbReference>
<keyword evidence="8" id="KW-1185">Reference proteome</keyword>